<dbReference type="Gene3D" id="3.10.180.10">
    <property type="entry name" value="2,3-Dihydroxybiphenyl 1,2-Dioxygenase, domain 1"/>
    <property type="match status" value="1"/>
</dbReference>
<proteinExistence type="predicted"/>
<protein>
    <submittedName>
        <fullName evidence="2">VOC family protein</fullName>
    </submittedName>
</protein>
<gene>
    <name evidence="2" type="ORF">ACFMB1_17975</name>
</gene>
<organism evidence="2 3">
    <name type="scientific">Hyphococcus aureus</name>
    <dbReference type="NCBI Taxonomy" id="2666033"/>
    <lineage>
        <taxon>Bacteria</taxon>
        <taxon>Pseudomonadati</taxon>
        <taxon>Pseudomonadota</taxon>
        <taxon>Alphaproteobacteria</taxon>
        <taxon>Parvularculales</taxon>
        <taxon>Parvularculaceae</taxon>
        <taxon>Hyphococcus</taxon>
    </lineage>
</organism>
<dbReference type="PROSITE" id="PS51819">
    <property type="entry name" value="VOC"/>
    <property type="match status" value="1"/>
</dbReference>
<name>A0ABW1KZE2_9PROT</name>
<dbReference type="RefSeq" id="WP_379881155.1">
    <property type="nucleotide sequence ID" value="NZ_JBHPON010000003.1"/>
</dbReference>
<dbReference type="SUPFAM" id="SSF54593">
    <property type="entry name" value="Glyoxalase/Bleomycin resistance protein/Dihydroxybiphenyl dioxygenase"/>
    <property type="match status" value="1"/>
</dbReference>
<comment type="caution">
    <text evidence="2">The sequence shown here is derived from an EMBL/GenBank/DDBJ whole genome shotgun (WGS) entry which is preliminary data.</text>
</comment>
<accession>A0ABW1KZE2</accession>
<dbReference type="InterPro" id="IPR029068">
    <property type="entry name" value="Glyas_Bleomycin-R_OHBP_Dase"/>
</dbReference>
<dbReference type="PANTHER" id="PTHR33993">
    <property type="entry name" value="GLYOXALASE-RELATED"/>
    <property type="match status" value="1"/>
</dbReference>
<dbReference type="InterPro" id="IPR041581">
    <property type="entry name" value="Glyoxalase_6"/>
</dbReference>
<evidence type="ECO:0000313" key="3">
    <source>
        <dbReference type="Proteomes" id="UP001596116"/>
    </source>
</evidence>
<dbReference type="EMBL" id="JBHPON010000003">
    <property type="protein sequence ID" value="MFC6037450.1"/>
    <property type="molecule type" value="Genomic_DNA"/>
</dbReference>
<evidence type="ECO:0000313" key="2">
    <source>
        <dbReference type="EMBL" id="MFC6037450.1"/>
    </source>
</evidence>
<dbReference type="Proteomes" id="UP001596116">
    <property type="component" value="Unassembled WGS sequence"/>
</dbReference>
<evidence type="ECO:0000259" key="1">
    <source>
        <dbReference type="PROSITE" id="PS51819"/>
    </source>
</evidence>
<reference evidence="2 3" key="1">
    <citation type="submission" date="2024-09" db="EMBL/GenBank/DDBJ databases">
        <authorList>
            <person name="Zhang Z.-H."/>
        </authorList>
    </citation>
    <scope>NUCLEOTIDE SEQUENCE [LARGE SCALE GENOMIC DNA]</scope>
    <source>
        <strain evidence="2 3">HHTR114</strain>
    </source>
</reference>
<sequence>METVDGIGGFFFRAKDTSGLAQWYEDTLGILTVPGDYDSPAWRTNAGTTVFAPFAQDTTYFGDMKNQWMINFRVKNLDAMVKQLRGKGIEVEVDPEEYPNGKFAQLFDPEGNPIQLWEPGGKDPG</sequence>
<feature type="domain" description="VOC" evidence="1">
    <location>
        <begin position="6"/>
        <end position="119"/>
    </location>
</feature>
<dbReference type="InterPro" id="IPR037523">
    <property type="entry name" value="VOC_core"/>
</dbReference>
<dbReference type="PANTHER" id="PTHR33993:SF5">
    <property type="entry name" value="GLYOXALASE"/>
    <property type="match status" value="1"/>
</dbReference>
<dbReference type="InterPro" id="IPR052164">
    <property type="entry name" value="Anthracycline_SecMetBiosynth"/>
</dbReference>
<dbReference type="Pfam" id="PF18029">
    <property type="entry name" value="Glyoxalase_6"/>
    <property type="match status" value="1"/>
</dbReference>
<keyword evidence="3" id="KW-1185">Reference proteome</keyword>